<dbReference type="RefSeq" id="WP_114615768.1">
    <property type="nucleotide sequence ID" value="NZ_PPTO01000010.1"/>
</dbReference>
<dbReference type="SUPFAM" id="SSF53474">
    <property type="entry name" value="alpha/beta-Hydrolases"/>
    <property type="match status" value="1"/>
</dbReference>
<comment type="caution">
    <text evidence="2">The sequence shown here is derived from an EMBL/GenBank/DDBJ whole genome shotgun (WGS) entry which is preliminary data.</text>
</comment>
<protein>
    <recommendedName>
        <fullName evidence="1">Xaa-Pro dipeptidyl-peptidase-like domain-containing protein</fullName>
    </recommendedName>
</protein>
<evidence type="ECO:0000313" key="3">
    <source>
        <dbReference type="Proteomes" id="UP000253975"/>
    </source>
</evidence>
<organism evidence="2 3">
    <name type="scientific">Slackia isoflavoniconvertens</name>
    <dbReference type="NCBI Taxonomy" id="572010"/>
    <lineage>
        <taxon>Bacteria</taxon>
        <taxon>Bacillati</taxon>
        <taxon>Actinomycetota</taxon>
        <taxon>Coriobacteriia</taxon>
        <taxon>Eggerthellales</taxon>
        <taxon>Eggerthellaceae</taxon>
        <taxon>Slackia</taxon>
    </lineage>
</organism>
<reference evidence="2 3" key="1">
    <citation type="journal article" date="2018" name="Elife">
        <title>Discovery and characterization of a prevalent human gut bacterial enzyme sufficient for the inactivation of a family of plant toxins.</title>
        <authorList>
            <person name="Koppel N."/>
            <person name="Bisanz J.E."/>
            <person name="Pandelia M.E."/>
            <person name="Turnbaugh P.J."/>
            <person name="Balskus E.P."/>
        </authorList>
    </citation>
    <scope>NUCLEOTIDE SEQUENCE [LARGE SCALE GENOMIC DNA]</scope>
    <source>
        <strain evidence="2 3">OB21 GAM31</strain>
    </source>
</reference>
<proteinExistence type="predicted"/>
<evidence type="ECO:0000259" key="1">
    <source>
        <dbReference type="Pfam" id="PF02129"/>
    </source>
</evidence>
<evidence type="ECO:0000313" key="2">
    <source>
        <dbReference type="EMBL" id="RDB57964.1"/>
    </source>
</evidence>
<dbReference type="InterPro" id="IPR051411">
    <property type="entry name" value="Polyketide_trans_af380"/>
</dbReference>
<dbReference type="GO" id="GO:0016787">
    <property type="term" value="F:hydrolase activity"/>
    <property type="evidence" value="ECO:0007669"/>
    <property type="project" value="InterPro"/>
</dbReference>
<dbReference type="PANTHER" id="PTHR47751:SF1">
    <property type="entry name" value="SUPERFAMILY HYDROLASE, PUTATIVE (AFU_ORTHOLOGUE AFUA_2G16580)-RELATED"/>
    <property type="match status" value="1"/>
</dbReference>
<gene>
    <name evidence="2" type="ORF">C1881_06755</name>
</gene>
<dbReference type="InterPro" id="IPR029058">
    <property type="entry name" value="AB_hydrolase_fold"/>
</dbReference>
<accession>A0A369LFJ6</accession>
<dbReference type="EMBL" id="PPTO01000010">
    <property type="protein sequence ID" value="RDB57964.1"/>
    <property type="molecule type" value="Genomic_DNA"/>
</dbReference>
<name>A0A369LFJ6_9ACTN</name>
<feature type="domain" description="Xaa-Pro dipeptidyl-peptidase-like" evidence="1">
    <location>
        <begin position="26"/>
        <end position="162"/>
    </location>
</feature>
<dbReference type="PANTHER" id="PTHR47751">
    <property type="entry name" value="SUPERFAMILY HYDROLASE, PUTATIVE (AFU_ORTHOLOGUE AFUA_2G16580)-RELATED"/>
    <property type="match status" value="1"/>
</dbReference>
<dbReference type="Gene3D" id="1.10.10.800">
    <property type="match status" value="1"/>
</dbReference>
<dbReference type="Gene3D" id="3.40.50.1820">
    <property type="entry name" value="alpha/beta hydrolase"/>
    <property type="match status" value="1"/>
</dbReference>
<dbReference type="Proteomes" id="UP000253975">
    <property type="component" value="Unassembled WGS sequence"/>
</dbReference>
<dbReference type="Pfam" id="PF02129">
    <property type="entry name" value="Peptidase_S15"/>
    <property type="match status" value="1"/>
</dbReference>
<sequence>MAEGHIAELDEHVDRKAVFFGNRYGLTLAGELYTPKDLDETKKNPAIVVGAPYGGVKEQGPCVYANELARRGFVALTFDSCHMGESSGFPRRVSSPDLFSENFSACVDYLGLQPFVDRDRIAAFGICGSGGFALSAAQMDVRIKAVACASMFDMSEAARLGQTPEQIAARKRELCERRWKDAEQGYPEYIPSFPANPIPEEEIPAELPDDVSIWWRFYAVPRGHHPAARGGFTATSDLSFMNYGLLEHMDEIAPRPVMFICGTEAHSRIFSDIAYRKASEPKKYVNVEGANHIDLYDRVDLIPFDTIEGFYREAFSE</sequence>
<dbReference type="InterPro" id="IPR000383">
    <property type="entry name" value="Xaa-Pro-like_dom"/>
</dbReference>
<dbReference type="AlphaFoldDB" id="A0A369LFJ6"/>